<evidence type="ECO:0000256" key="1">
    <source>
        <dbReference type="ARBA" id="ARBA00003041"/>
    </source>
</evidence>
<evidence type="ECO:0000313" key="10">
    <source>
        <dbReference type="Proteomes" id="UP001218231"/>
    </source>
</evidence>
<evidence type="ECO:0000256" key="3">
    <source>
        <dbReference type="ARBA" id="ARBA00016507"/>
    </source>
</evidence>
<keyword evidence="5" id="KW-1005">Bacterial flagellum biogenesis</keyword>
<dbReference type="InterPro" id="IPR018035">
    <property type="entry name" value="Flagellar_FliH/T3SS_HrpE"/>
</dbReference>
<keyword evidence="10" id="KW-1185">Reference proteome</keyword>
<gene>
    <name evidence="9" type="ORF">PQ457_13385</name>
</gene>
<evidence type="ECO:0000256" key="4">
    <source>
        <dbReference type="ARBA" id="ARBA00022448"/>
    </source>
</evidence>
<name>A0ABY7TUI7_9SPHN</name>
<feature type="domain" description="Flagellar assembly protein FliH/Type III secretion system HrpE" evidence="8">
    <location>
        <begin position="114"/>
        <end position="203"/>
    </location>
</feature>
<dbReference type="InterPro" id="IPR051472">
    <property type="entry name" value="T3SS_Stator/FliH"/>
</dbReference>
<evidence type="ECO:0000256" key="5">
    <source>
        <dbReference type="ARBA" id="ARBA00022795"/>
    </source>
</evidence>
<dbReference type="Proteomes" id="UP001218231">
    <property type="component" value="Chromosome"/>
</dbReference>
<organism evidence="9 10">
    <name type="scientific">Novosphingobium humi</name>
    <dbReference type="NCBI Taxonomy" id="2282397"/>
    <lineage>
        <taxon>Bacteria</taxon>
        <taxon>Pseudomonadati</taxon>
        <taxon>Pseudomonadota</taxon>
        <taxon>Alphaproteobacteria</taxon>
        <taxon>Sphingomonadales</taxon>
        <taxon>Sphingomonadaceae</taxon>
        <taxon>Novosphingobium</taxon>
    </lineage>
</organism>
<accession>A0ABY7TUI7</accession>
<dbReference type="Pfam" id="PF02108">
    <property type="entry name" value="FliH"/>
    <property type="match status" value="1"/>
</dbReference>
<protein>
    <recommendedName>
        <fullName evidence="3">Flagellar assembly protein FliH</fullName>
    </recommendedName>
</protein>
<keyword evidence="7" id="KW-1006">Bacterial flagellum protein export</keyword>
<evidence type="ECO:0000313" key="9">
    <source>
        <dbReference type="EMBL" id="WCT76907.1"/>
    </source>
</evidence>
<dbReference type="EMBL" id="CP117417">
    <property type="protein sequence ID" value="WCT76907.1"/>
    <property type="molecule type" value="Genomic_DNA"/>
</dbReference>
<dbReference type="RefSeq" id="WP_273617306.1">
    <property type="nucleotide sequence ID" value="NZ_CP117417.1"/>
</dbReference>
<sequence>MSDFGSDLGAMLGSGSGGFTPDARFAGLRGIEEDLPRPLSVMRMRFAADPAPAAAPPPVVVPEFPAAPDPVEEARADAYAQGWADAQEAAELAAASAEETRGRMEMVVRRLDGELAEQFRQRLMETVIALCESCLAPLALDKDALMRRIERAAAMFNRADDDRLIRMHPEDLAAIRPRLPNEWHVQADPTMARGAIRVESRSGGSEAGGAEDGPEQWRRAIAEALDVGGLD</sequence>
<dbReference type="PANTHER" id="PTHR34982:SF1">
    <property type="entry name" value="FLAGELLAR ASSEMBLY PROTEIN FLIH"/>
    <property type="match status" value="1"/>
</dbReference>
<reference evidence="9 10" key="1">
    <citation type="submission" date="2023-02" db="EMBL/GenBank/DDBJ databases">
        <title>Genome sequence of Novosphingobium humi KACC 19094.</title>
        <authorList>
            <person name="Kim S."/>
            <person name="Heo J."/>
            <person name="Kwon S.-W."/>
        </authorList>
    </citation>
    <scope>NUCLEOTIDE SEQUENCE [LARGE SCALE GENOMIC DNA]</scope>
    <source>
        <strain evidence="9 10">KACC 19094</strain>
    </source>
</reference>
<comment type="similarity">
    <text evidence="2">Belongs to the FliH family.</text>
</comment>
<keyword evidence="4" id="KW-0813">Transport</keyword>
<evidence type="ECO:0000256" key="7">
    <source>
        <dbReference type="ARBA" id="ARBA00023225"/>
    </source>
</evidence>
<dbReference type="PANTHER" id="PTHR34982">
    <property type="entry name" value="YOP PROTEINS TRANSLOCATION PROTEIN L"/>
    <property type="match status" value="1"/>
</dbReference>
<proteinExistence type="inferred from homology"/>
<comment type="function">
    <text evidence="1">Needed for flagellar regrowth and assembly.</text>
</comment>
<evidence type="ECO:0000259" key="8">
    <source>
        <dbReference type="Pfam" id="PF02108"/>
    </source>
</evidence>
<keyword evidence="6" id="KW-0653">Protein transport</keyword>
<evidence type="ECO:0000256" key="6">
    <source>
        <dbReference type="ARBA" id="ARBA00022927"/>
    </source>
</evidence>
<evidence type="ECO:0000256" key="2">
    <source>
        <dbReference type="ARBA" id="ARBA00006602"/>
    </source>
</evidence>